<evidence type="ECO:0000313" key="1">
    <source>
        <dbReference type="EMBL" id="GAH09337.1"/>
    </source>
</evidence>
<feature type="non-terminal residue" evidence="1">
    <location>
        <position position="1"/>
    </location>
</feature>
<sequence>ELGKIGHFKYADPYEIKQLLALSPQEQKRQLLMDTFEDLSMIAFGMAKPKAKIPKQTQKIAKEAVEESTAPDFIKRIHSSIVKAKPLRKEQEKLYTLARKKAIVRAKKAGEGLTGEARVKAETAALR</sequence>
<protein>
    <submittedName>
        <fullName evidence="1">Uncharacterized protein</fullName>
    </submittedName>
</protein>
<reference evidence="1" key="1">
    <citation type="journal article" date="2014" name="Front. Microbiol.">
        <title>High frequency of phylogenetically diverse reductive dehalogenase-homologous genes in deep subseafloor sedimentary metagenomes.</title>
        <authorList>
            <person name="Kawai M."/>
            <person name="Futagami T."/>
            <person name="Toyoda A."/>
            <person name="Takaki Y."/>
            <person name="Nishi S."/>
            <person name="Hori S."/>
            <person name="Arai W."/>
            <person name="Tsubouchi T."/>
            <person name="Morono Y."/>
            <person name="Uchiyama I."/>
            <person name="Ito T."/>
            <person name="Fujiyama A."/>
            <person name="Inagaki F."/>
            <person name="Takami H."/>
        </authorList>
    </citation>
    <scope>NUCLEOTIDE SEQUENCE</scope>
    <source>
        <strain evidence="1">Expedition CK06-06</strain>
    </source>
</reference>
<accession>X1CNH1</accession>
<comment type="caution">
    <text evidence="1">The sequence shown here is derived from an EMBL/GenBank/DDBJ whole genome shotgun (WGS) entry which is preliminary data.</text>
</comment>
<gene>
    <name evidence="1" type="ORF">S01H4_64319</name>
</gene>
<dbReference type="EMBL" id="BART01038962">
    <property type="protein sequence ID" value="GAH09337.1"/>
    <property type="molecule type" value="Genomic_DNA"/>
</dbReference>
<name>X1CNH1_9ZZZZ</name>
<proteinExistence type="predicted"/>
<feature type="non-terminal residue" evidence="1">
    <location>
        <position position="127"/>
    </location>
</feature>
<dbReference type="AlphaFoldDB" id="X1CNH1"/>
<organism evidence="1">
    <name type="scientific">marine sediment metagenome</name>
    <dbReference type="NCBI Taxonomy" id="412755"/>
    <lineage>
        <taxon>unclassified sequences</taxon>
        <taxon>metagenomes</taxon>
        <taxon>ecological metagenomes</taxon>
    </lineage>
</organism>